<evidence type="ECO:0000256" key="3">
    <source>
        <dbReference type="ARBA" id="ARBA00023027"/>
    </source>
</evidence>
<feature type="compositionally biased region" description="Low complexity" evidence="5">
    <location>
        <begin position="110"/>
        <end position="119"/>
    </location>
</feature>
<evidence type="ECO:0000256" key="1">
    <source>
        <dbReference type="ARBA" id="ARBA00001911"/>
    </source>
</evidence>
<evidence type="ECO:0000256" key="5">
    <source>
        <dbReference type="SAM" id="MobiDB-lite"/>
    </source>
</evidence>
<evidence type="ECO:0000259" key="6">
    <source>
        <dbReference type="Pfam" id="PF01370"/>
    </source>
</evidence>
<dbReference type="NCBIfam" id="TIGR01179">
    <property type="entry name" value="galE"/>
    <property type="match status" value="1"/>
</dbReference>
<keyword evidence="8" id="KW-1185">Reference proteome</keyword>
<dbReference type="eggNOG" id="KOG1371">
    <property type="taxonomic scope" value="Eukaryota"/>
</dbReference>
<reference evidence="7" key="1">
    <citation type="submission" date="2015-04" db="UniProtKB">
        <authorList>
            <consortium name="EnsemblPlants"/>
        </authorList>
    </citation>
    <scope>IDENTIFICATION</scope>
    <source>
        <strain evidence="7">SL10</strain>
    </source>
</reference>
<protein>
    <recommendedName>
        <fullName evidence="6">NAD-dependent epimerase/dehydratase domain-containing protein</fullName>
    </recommendedName>
</protein>
<evidence type="ECO:0000313" key="7">
    <source>
        <dbReference type="EnsemblPlants" id="ONIVA04G19330.1"/>
    </source>
</evidence>
<comment type="cofactor">
    <cofactor evidence="1">
        <name>NAD(+)</name>
        <dbReference type="ChEBI" id="CHEBI:57540"/>
    </cofactor>
</comment>
<dbReference type="GO" id="GO:0003978">
    <property type="term" value="F:UDP-glucose 4-epimerase activity"/>
    <property type="evidence" value="ECO:0007669"/>
    <property type="project" value="InterPro"/>
</dbReference>
<dbReference type="EnsemblPlants" id="ONIVA04G19330.1">
    <property type="protein sequence ID" value="ONIVA04G19330.1"/>
    <property type="gene ID" value="ONIVA04G19330"/>
</dbReference>
<dbReference type="GO" id="GO:0006012">
    <property type="term" value="P:galactose metabolic process"/>
    <property type="evidence" value="ECO:0007669"/>
    <property type="project" value="InterPro"/>
</dbReference>
<keyword evidence="3" id="KW-0520">NAD</keyword>
<name>A0A0E0H400_ORYNI</name>
<dbReference type="Proteomes" id="UP000006591">
    <property type="component" value="Chromosome 4"/>
</dbReference>
<dbReference type="Gene3D" id="3.40.50.720">
    <property type="entry name" value="NAD(P)-binding Rossmann-like Domain"/>
    <property type="match status" value="1"/>
</dbReference>
<feature type="domain" description="NAD-dependent epimerase/dehydratase" evidence="6">
    <location>
        <begin position="238"/>
        <end position="501"/>
    </location>
</feature>
<dbReference type="AlphaFoldDB" id="A0A0E0H400"/>
<dbReference type="Gene3D" id="3.90.25.10">
    <property type="entry name" value="UDP-galactose 4-epimerase, domain 1"/>
    <property type="match status" value="1"/>
</dbReference>
<dbReference type="STRING" id="4536.A0A0E0H400"/>
<dbReference type="SUPFAM" id="SSF51735">
    <property type="entry name" value="NAD(P)-binding Rossmann-fold domains"/>
    <property type="match status" value="1"/>
</dbReference>
<dbReference type="OMA" id="HESLADC"/>
<dbReference type="InterPro" id="IPR036291">
    <property type="entry name" value="NAD(P)-bd_dom_sf"/>
</dbReference>
<dbReference type="InterPro" id="IPR001509">
    <property type="entry name" value="Epimerase_deHydtase"/>
</dbReference>
<dbReference type="PANTHER" id="PTHR43725">
    <property type="entry name" value="UDP-GLUCOSE 4-EPIMERASE"/>
    <property type="match status" value="1"/>
</dbReference>
<dbReference type="HOGENOM" id="CLU_007383_1_10_1"/>
<organism evidence="7">
    <name type="scientific">Oryza nivara</name>
    <name type="common">Indian wild rice</name>
    <name type="synonym">Oryza sativa f. spontanea</name>
    <dbReference type="NCBI Taxonomy" id="4536"/>
    <lineage>
        <taxon>Eukaryota</taxon>
        <taxon>Viridiplantae</taxon>
        <taxon>Streptophyta</taxon>
        <taxon>Embryophyta</taxon>
        <taxon>Tracheophyta</taxon>
        <taxon>Spermatophyta</taxon>
        <taxon>Magnoliopsida</taxon>
        <taxon>Liliopsida</taxon>
        <taxon>Poales</taxon>
        <taxon>Poaceae</taxon>
        <taxon>BOP clade</taxon>
        <taxon>Oryzoideae</taxon>
        <taxon>Oryzeae</taxon>
        <taxon>Oryzinae</taxon>
        <taxon>Oryza</taxon>
    </lineage>
</organism>
<accession>A0A0E0H400</accession>
<keyword evidence="4" id="KW-0413">Isomerase</keyword>
<evidence type="ECO:0000313" key="8">
    <source>
        <dbReference type="Proteomes" id="UP000006591"/>
    </source>
</evidence>
<dbReference type="InterPro" id="IPR005886">
    <property type="entry name" value="UDP_G4E"/>
</dbReference>
<sequence>MWLLGLYVHESLADCRFVLEYTVDLSSFRTCSDRCGCGAQQIRDDVTPSRIRYVSPFSAWAPLPPRPDRAAAAASAAASLQSLFFFSLHQQPHLASPLLAANERGRGRARTTATASGSRWLPCFPSSPPPSPRQPAKSSQQVVAGSEQEESSLAFLSPRNFDSFWEGIWCAAAAPDASHQQEQAPAEACQILRKPRYLSKILMVALLTAMCVVMLTQPPCHRRTPSVFSIHEPGVTHVLVTGGAGYIGSHAALRLLKDSFRVTIVDNLSRGNMGAIKVLQNLFPEPGRLQFIYADLGDPKAVNRIFAENAFDAVMHFAAVAYVGESTLEPLRYYHNITSNTLVVLEAMAAHNVRTLIYSSTCATYGEPEKMPITEGTPQFPINPYGKAKKMAEDIILDFSKSKKADMAVMILRYFNVIGSDPEGRLGEAPKPELREHGRISGACFDAALGIIPGLKVKGTDYETPDGTCVRDYIDVTDLVDAHVKALNKAERGKVGIYNVGTGKGRSVKEFVEACKKATGVDIKVDYFPRRPGDYAEVYSDPAKINSELNWTAQHTDLLESLRVAWTWQKKHRSGYGPPQAMVL</sequence>
<evidence type="ECO:0000256" key="2">
    <source>
        <dbReference type="ARBA" id="ARBA00007637"/>
    </source>
</evidence>
<feature type="region of interest" description="Disordered" evidence="5">
    <location>
        <begin position="101"/>
        <end position="144"/>
    </location>
</feature>
<dbReference type="CDD" id="cd05247">
    <property type="entry name" value="UDP_G4E_1_SDR_e"/>
    <property type="match status" value="1"/>
</dbReference>
<proteinExistence type="inferred from homology"/>
<dbReference type="PANTHER" id="PTHR43725:SF51">
    <property type="entry name" value="UDP-ARABINOSE 4-EPIMERASE 1-RELATED"/>
    <property type="match status" value="1"/>
</dbReference>
<dbReference type="Gramene" id="ONIVA04G19330.1">
    <property type="protein sequence ID" value="ONIVA04G19330.1"/>
    <property type="gene ID" value="ONIVA04G19330"/>
</dbReference>
<evidence type="ECO:0000256" key="4">
    <source>
        <dbReference type="ARBA" id="ARBA00023235"/>
    </source>
</evidence>
<comment type="similarity">
    <text evidence="2">Belongs to the NAD(P)-dependent epimerase/dehydratase family.</text>
</comment>
<reference evidence="7" key="2">
    <citation type="submission" date="2018-04" db="EMBL/GenBank/DDBJ databases">
        <title>OnivRS2 (Oryza nivara Reference Sequence Version 2).</title>
        <authorList>
            <person name="Zhang J."/>
            <person name="Kudrna D."/>
            <person name="Lee S."/>
            <person name="Talag J."/>
            <person name="Rajasekar S."/>
            <person name="Welchert J."/>
            <person name="Hsing Y.-I."/>
            <person name="Wing R.A."/>
        </authorList>
    </citation>
    <scope>NUCLEOTIDE SEQUENCE [LARGE SCALE GENOMIC DNA]</scope>
    <source>
        <strain evidence="7">SL10</strain>
    </source>
</reference>
<dbReference type="Pfam" id="PF01370">
    <property type="entry name" value="Epimerase"/>
    <property type="match status" value="1"/>
</dbReference>